<dbReference type="InterPro" id="IPR036322">
    <property type="entry name" value="WD40_repeat_dom_sf"/>
</dbReference>
<evidence type="ECO:0000313" key="1">
    <source>
        <dbReference type="Proteomes" id="UP000887569"/>
    </source>
</evidence>
<keyword evidence="1" id="KW-1185">Reference proteome</keyword>
<evidence type="ECO:0000313" key="2">
    <source>
        <dbReference type="WBParaSite" id="PgR009X_g218_t01"/>
    </source>
</evidence>
<accession>A0A915ALR4</accession>
<dbReference type="InterPro" id="IPR015943">
    <property type="entry name" value="WD40/YVTN_repeat-like_dom_sf"/>
</dbReference>
<dbReference type="WBParaSite" id="PgR009X_g218_t01">
    <property type="protein sequence ID" value="PgR009X_g218_t01"/>
    <property type="gene ID" value="PgR009X_g218"/>
</dbReference>
<name>A0A915ALR4_PARUN</name>
<dbReference type="Gene3D" id="2.130.10.10">
    <property type="entry name" value="YVTN repeat-like/Quinoprotein amine dehydrogenase"/>
    <property type="match status" value="1"/>
</dbReference>
<dbReference type="SUPFAM" id="SSF50978">
    <property type="entry name" value="WD40 repeat-like"/>
    <property type="match status" value="1"/>
</dbReference>
<protein>
    <submittedName>
        <fullName evidence="2">Uncharacterized protein</fullName>
    </submittedName>
</protein>
<dbReference type="AlphaFoldDB" id="A0A915ALR4"/>
<dbReference type="Proteomes" id="UP000887569">
    <property type="component" value="Unplaced"/>
</dbReference>
<proteinExistence type="predicted"/>
<reference evidence="2" key="1">
    <citation type="submission" date="2022-11" db="UniProtKB">
        <authorList>
            <consortium name="WormBaseParasite"/>
        </authorList>
    </citation>
    <scope>IDENTIFICATION</scope>
</reference>
<sequence>VLIEPSWKSASTSDEQGAQTDALIVREIAVDPLTNIHVGTQTDKEIERSEFGSGSLQTISRQPVNLLMNALQNSIETSHLLNRLNAFHVAHHVRLALVKQFRLQQMINGGSLMGMECGTRGRLAFLFGAPYHDSWCSHNGKVLVFRRGGSNSIPLSGCPSVVRFGKQGLLAIATVTGHLIIANNNEVLLSAEVHQLAVTSFEWISPQLIITTSLDGHISTHILKSLSLEEQRSVMLRVSDLPRKMRKSSSISRPTGITSLCLANERVFVGGETGAIWSVTLPELSATVIGCDMDGIETLLFHSPHLISISPSAKAKILTQGGILLRVIDCEVRIAHCGRMGLLLCGNNEQLSCWNIENGTQSMQYAIPHITFTTDDEEQLITVDKHLTINIYKLAYDS</sequence>
<organism evidence="1 2">
    <name type="scientific">Parascaris univalens</name>
    <name type="common">Nematode worm</name>
    <dbReference type="NCBI Taxonomy" id="6257"/>
    <lineage>
        <taxon>Eukaryota</taxon>
        <taxon>Metazoa</taxon>
        <taxon>Ecdysozoa</taxon>
        <taxon>Nematoda</taxon>
        <taxon>Chromadorea</taxon>
        <taxon>Rhabditida</taxon>
        <taxon>Spirurina</taxon>
        <taxon>Ascaridomorpha</taxon>
        <taxon>Ascaridoidea</taxon>
        <taxon>Ascarididae</taxon>
        <taxon>Parascaris</taxon>
    </lineage>
</organism>